<dbReference type="Proteomes" id="UP001478817">
    <property type="component" value="Unassembled WGS sequence"/>
</dbReference>
<feature type="region of interest" description="Disordered" evidence="1">
    <location>
        <begin position="1"/>
        <end position="43"/>
    </location>
</feature>
<organism evidence="3 4">
    <name type="scientific">Paratractidigestivibacter faecalis</name>
    <dbReference type="NCBI Taxonomy" id="2292441"/>
    <lineage>
        <taxon>Bacteria</taxon>
        <taxon>Bacillati</taxon>
        <taxon>Actinomycetota</taxon>
        <taxon>Coriobacteriia</taxon>
        <taxon>Coriobacteriales</taxon>
        <taxon>Atopobiaceae</taxon>
        <taxon>Paratractidigestivibacter</taxon>
    </lineage>
</organism>
<dbReference type="EMBL" id="JBBNGS010000004">
    <property type="protein sequence ID" value="MEQ2637323.1"/>
    <property type="molecule type" value="Genomic_DNA"/>
</dbReference>
<evidence type="ECO:0000256" key="1">
    <source>
        <dbReference type="SAM" id="MobiDB-lite"/>
    </source>
</evidence>
<evidence type="ECO:0000313" key="3">
    <source>
        <dbReference type="EMBL" id="MEQ2637323.1"/>
    </source>
</evidence>
<protein>
    <submittedName>
        <fullName evidence="3">Septum formation initiator family protein</fullName>
    </submittedName>
</protein>
<proteinExistence type="predicted"/>
<dbReference type="RefSeq" id="WP_349181796.1">
    <property type="nucleotide sequence ID" value="NZ_JBBNGS010000004.1"/>
</dbReference>
<feature type="compositionally biased region" description="Basic and acidic residues" evidence="1">
    <location>
        <begin position="1"/>
        <end position="10"/>
    </location>
</feature>
<reference evidence="3 4" key="1">
    <citation type="submission" date="2024-04" db="EMBL/GenBank/DDBJ databases">
        <title>Human intestinal bacterial collection.</title>
        <authorList>
            <person name="Pauvert C."/>
            <person name="Hitch T.C.A."/>
            <person name="Clavel T."/>
        </authorList>
    </citation>
    <scope>NUCLEOTIDE SEQUENCE [LARGE SCALE GENOMIC DNA]</scope>
    <source>
        <strain evidence="3 4">CLA-AA-H197</strain>
    </source>
</reference>
<feature type="transmembrane region" description="Helical" evidence="2">
    <location>
        <begin position="116"/>
        <end position="133"/>
    </location>
</feature>
<gene>
    <name evidence="3" type="ORF">AAAT05_03060</name>
</gene>
<keyword evidence="2" id="KW-0472">Membrane</keyword>
<comment type="caution">
    <text evidence="3">The sequence shown here is derived from an EMBL/GenBank/DDBJ whole genome shotgun (WGS) entry which is preliminary data.</text>
</comment>
<keyword evidence="2" id="KW-1133">Transmembrane helix</keyword>
<feature type="region of interest" description="Disordered" evidence="1">
    <location>
        <begin position="59"/>
        <end position="85"/>
    </location>
</feature>
<feature type="compositionally biased region" description="Low complexity" evidence="1">
    <location>
        <begin position="59"/>
        <end position="73"/>
    </location>
</feature>
<sequence>MIDSSTRRSSAEQGAPRVYDRPRPAVTEFSRRGSKTTVSQEFATHTGAAAKSLGSILGRGSRVASGRPAAAARTSRRAERPERHNATARVEAAQQAKDAVAAKASAVGGFYASHKLLCIAVGVLVAAALLLYGPTATYYRAWRAGLDLQAQYDALAQSNDRIQQQNDALLTREGIEEEARRRGYVGAGETGVVVEGLPDDSASSSDATPEYPWYVGVGDVIFGYERQ</sequence>
<keyword evidence="2" id="KW-0812">Transmembrane</keyword>
<keyword evidence="4" id="KW-1185">Reference proteome</keyword>
<name>A0ABV1IEK7_9ACTN</name>
<evidence type="ECO:0000256" key="2">
    <source>
        <dbReference type="SAM" id="Phobius"/>
    </source>
</evidence>
<evidence type="ECO:0000313" key="4">
    <source>
        <dbReference type="Proteomes" id="UP001478817"/>
    </source>
</evidence>
<accession>A0ABV1IEK7</accession>
<feature type="compositionally biased region" description="Basic and acidic residues" evidence="1">
    <location>
        <begin position="76"/>
        <end position="85"/>
    </location>
</feature>